<feature type="compositionally biased region" description="Low complexity" evidence="7">
    <location>
        <begin position="222"/>
        <end position="261"/>
    </location>
</feature>
<dbReference type="InterPro" id="IPR013087">
    <property type="entry name" value="Znf_C2H2_type"/>
</dbReference>
<feature type="compositionally biased region" description="Pro residues" evidence="7">
    <location>
        <begin position="262"/>
        <end position="272"/>
    </location>
</feature>
<keyword evidence="3 6" id="KW-0863">Zinc-finger</keyword>
<keyword evidence="2" id="KW-0479">Metal-binding</keyword>
<keyword evidence="11" id="KW-1185">Reference proteome</keyword>
<evidence type="ECO:0000313" key="10">
    <source>
        <dbReference type="EMBL" id="RKP09635.1"/>
    </source>
</evidence>
<reference evidence="11" key="1">
    <citation type="journal article" date="2018" name="Nat. Microbiol.">
        <title>Leveraging single-cell genomics to expand the fungal tree of life.</title>
        <authorList>
            <person name="Ahrendt S.R."/>
            <person name="Quandt C.A."/>
            <person name="Ciobanu D."/>
            <person name="Clum A."/>
            <person name="Salamov A."/>
            <person name="Andreopoulos B."/>
            <person name="Cheng J.F."/>
            <person name="Woyke T."/>
            <person name="Pelin A."/>
            <person name="Henrissat B."/>
            <person name="Reynolds N.K."/>
            <person name="Benny G.L."/>
            <person name="Smith M.E."/>
            <person name="James T.Y."/>
            <person name="Grigoriev I.V."/>
        </authorList>
    </citation>
    <scope>NUCLEOTIDE SEQUENCE [LARGE SCALE GENOMIC DNA]</scope>
    <source>
        <strain evidence="11">RSA 1356</strain>
    </source>
</reference>
<dbReference type="STRING" id="78915.A0A4P9XTW4"/>
<evidence type="ECO:0000256" key="5">
    <source>
        <dbReference type="ARBA" id="ARBA00023242"/>
    </source>
</evidence>
<dbReference type="GO" id="GO:0003677">
    <property type="term" value="F:DNA binding"/>
    <property type="evidence" value="ECO:0007669"/>
    <property type="project" value="InterPro"/>
</dbReference>
<evidence type="ECO:0000256" key="4">
    <source>
        <dbReference type="ARBA" id="ARBA00022833"/>
    </source>
</evidence>
<dbReference type="OrthoDB" id="1306014at2759"/>
<dbReference type="InterPro" id="IPR003656">
    <property type="entry name" value="Znf_BED"/>
</dbReference>
<dbReference type="CDD" id="cd20908">
    <property type="entry name" value="SUF4-like"/>
    <property type="match status" value="1"/>
</dbReference>
<evidence type="ECO:0000259" key="9">
    <source>
        <dbReference type="PROSITE" id="PS50808"/>
    </source>
</evidence>
<feature type="domain" description="BED-type" evidence="9">
    <location>
        <begin position="8"/>
        <end position="67"/>
    </location>
</feature>
<dbReference type="GO" id="GO:0008270">
    <property type="term" value="F:zinc ion binding"/>
    <property type="evidence" value="ECO:0007669"/>
    <property type="project" value="UniProtKB-KW"/>
</dbReference>
<organism evidence="10 11">
    <name type="scientific">Thamnocephalis sphaerospora</name>
    <dbReference type="NCBI Taxonomy" id="78915"/>
    <lineage>
        <taxon>Eukaryota</taxon>
        <taxon>Fungi</taxon>
        <taxon>Fungi incertae sedis</taxon>
        <taxon>Zoopagomycota</taxon>
        <taxon>Zoopagomycotina</taxon>
        <taxon>Zoopagomycetes</taxon>
        <taxon>Zoopagales</taxon>
        <taxon>Sigmoideomycetaceae</taxon>
        <taxon>Thamnocephalis</taxon>
    </lineage>
</organism>
<dbReference type="SUPFAM" id="SSF57667">
    <property type="entry name" value="beta-beta-alpha zinc fingers"/>
    <property type="match status" value="1"/>
</dbReference>
<dbReference type="PROSITE" id="PS00028">
    <property type="entry name" value="ZINC_FINGER_C2H2_1"/>
    <property type="match status" value="1"/>
</dbReference>
<dbReference type="PROSITE" id="PS50808">
    <property type="entry name" value="ZF_BED"/>
    <property type="match status" value="1"/>
</dbReference>
<evidence type="ECO:0000256" key="6">
    <source>
        <dbReference type="PROSITE-ProRule" id="PRU00042"/>
    </source>
</evidence>
<dbReference type="PROSITE" id="PS50157">
    <property type="entry name" value="ZINC_FINGER_C2H2_2"/>
    <property type="match status" value="1"/>
</dbReference>
<evidence type="ECO:0000256" key="3">
    <source>
        <dbReference type="ARBA" id="ARBA00022771"/>
    </source>
</evidence>
<protein>
    <recommendedName>
        <fullName evidence="12">BED-type domain-containing protein</fullName>
    </recommendedName>
</protein>
<comment type="subcellular location">
    <subcellularLocation>
        <location evidence="1">Nucleus</location>
    </subcellularLocation>
</comment>
<dbReference type="EMBL" id="KZ992499">
    <property type="protein sequence ID" value="RKP09635.1"/>
    <property type="molecule type" value="Genomic_DNA"/>
</dbReference>
<proteinExistence type="predicted"/>
<evidence type="ECO:0000256" key="7">
    <source>
        <dbReference type="SAM" id="MobiDB-lite"/>
    </source>
</evidence>
<accession>A0A4P9XTW4</accession>
<dbReference type="AlphaFoldDB" id="A0A4P9XTW4"/>
<name>A0A4P9XTW4_9FUNG</name>
<dbReference type="SMART" id="SM00355">
    <property type="entry name" value="ZnF_C2H2"/>
    <property type="match status" value="2"/>
</dbReference>
<sequence>MAKKKKKQPQSKPWCWYCEREFDDEKVLITHQRAKHFKCPQCNKKMNTTGGLSIHYAQVHKETLRSVPNAIEGRDTVDIEIFGMEGVPHEDLIAHQAGYSAANPPMPKRIRIDPGINQELTPEQLKEQLARHQAYVKGQAPAPAPVPPPPAPYGAYYGAPPPMPMGPPGPGMPPYQPPYHSPMGGYPGGPMGPPPHSPYGYPGAPPMHAGGGYPPAPGLGSGPSTAAVSATASPTPSAASSMPPPSTTAASVSASSEHATPTLPPPSAPRPPAVTSVGPVLVYDDNAVSVEEKRASLPQYRYIESN</sequence>
<evidence type="ECO:0008006" key="12">
    <source>
        <dbReference type="Google" id="ProtNLM"/>
    </source>
</evidence>
<dbReference type="Gene3D" id="3.30.160.60">
    <property type="entry name" value="Classic Zinc Finger"/>
    <property type="match status" value="1"/>
</dbReference>
<dbReference type="Proteomes" id="UP000271241">
    <property type="component" value="Unassembled WGS sequence"/>
</dbReference>
<feature type="domain" description="C2H2-type" evidence="8">
    <location>
        <begin position="37"/>
        <end position="60"/>
    </location>
</feature>
<evidence type="ECO:0000313" key="11">
    <source>
        <dbReference type="Proteomes" id="UP000271241"/>
    </source>
</evidence>
<gene>
    <name evidence="10" type="ORF">THASP1DRAFT_28578</name>
</gene>
<dbReference type="InterPro" id="IPR036236">
    <property type="entry name" value="Znf_C2H2_sf"/>
</dbReference>
<feature type="region of interest" description="Disordered" evidence="7">
    <location>
        <begin position="212"/>
        <end position="277"/>
    </location>
</feature>
<evidence type="ECO:0000256" key="2">
    <source>
        <dbReference type="ARBA" id="ARBA00022723"/>
    </source>
</evidence>
<keyword evidence="5" id="KW-0539">Nucleus</keyword>
<dbReference type="PANTHER" id="PTHR23215:SF0">
    <property type="entry name" value="BUB3-INTERACTING AND GLEBS MOTIF-CONTAINING PROTEIN ZNF207"/>
    <property type="match status" value="1"/>
</dbReference>
<evidence type="ECO:0000259" key="8">
    <source>
        <dbReference type="PROSITE" id="PS50157"/>
    </source>
</evidence>
<keyword evidence="4" id="KW-0862">Zinc</keyword>
<evidence type="ECO:0000256" key="1">
    <source>
        <dbReference type="ARBA" id="ARBA00004123"/>
    </source>
</evidence>
<dbReference type="GO" id="GO:0005634">
    <property type="term" value="C:nucleus"/>
    <property type="evidence" value="ECO:0007669"/>
    <property type="project" value="UniProtKB-SubCell"/>
</dbReference>
<dbReference type="PANTHER" id="PTHR23215">
    <property type="entry name" value="ZINC FINGER PROTEIN 207"/>
    <property type="match status" value="1"/>
</dbReference>